<sequence length="167" mass="19221">MCLVRGDGGANFAPPRACSQADRHYPVLCPRGGVKLAAPQRRLNSLVESDWCQRQLYFWCDVLTHVAERCFIVTHEFQVYQRRSLMNTAAPWDCTQKEKQYIEETRLICTGTFTGALEWRKAEYCWLVLSRDHICTFSGVTPRRMEASSHGYPQSGLKKKRVKSARC</sequence>
<reference evidence="2 3" key="1">
    <citation type="journal article" date="2019" name="Appl. Microbiol. Biotechnol.">
        <title>Genome sequence of Isaria javanica and comparative genome analysis insights into family S53 peptidase evolution in fungal entomopathogens.</title>
        <authorList>
            <person name="Lin R."/>
            <person name="Zhang X."/>
            <person name="Xin B."/>
            <person name="Zou M."/>
            <person name="Gao Y."/>
            <person name="Qin F."/>
            <person name="Hu Q."/>
            <person name="Xie B."/>
            <person name="Cheng X."/>
        </authorList>
    </citation>
    <scope>NUCLEOTIDE SEQUENCE [LARGE SCALE GENOMIC DNA]</scope>
    <source>
        <strain evidence="2 3">IJ1G</strain>
    </source>
</reference>
<feature type="region of interest" description="Disordered" evidence="1">
    <location>
        <begin position="145"/>
        <end position="167"/>
    </location>
</feature>
<gene>
    <name evidence="2" type="ORF">IF1G_01729</name>
</gene>
<evidence type="ECO:0000256" key="1">
    <source>
        <dbReference type="SAM" id="MobiDB-lite"/>
    </source>
</evidence>
<proteinExistence type="predicted"/>
<protein>
    <submittedName>
        <fullName evidence="2">Uncharacterized protein</fullName>
    </submittedName>
</protein>
<dbReference type="EMBL" id="SPUK01000002">
    <property type="protein sequence ID" value="TQV99514.1"/>
    <property type="molecule type" value="Genomic_DNA"/>
</dbReference>
<name>A0A545VCR3_9HYPO</name>
<organism evidence="2 3">
    <name type="scientific">Cordyceps javanica</name>
    <dbReference type="NCBI Taxonomy" id="43265"/>
    <lineage>
        <taxon>Eukaryota</taxon>
        <taxon>Fungi</taxon>
        <taxon>Dikarya</taxon>
        <taxon>Ascomycota</taxon>
        <taxon>Pezizomycotina</taxon>
        <taxon>Sordariomycetes</taxon>
        <taxon>Hypocreomycetidae</taxon>
        <taxon>Hypocreales</taxon>
        <taxon>Cordycipitaceae</taxon>
        <taxon>Cordyceps</taxon>
    </lineage>
</organism>
<comment type="caution">
    <text evidence="2">The sequence shown here is derived from an EMBL/GenBank/DDBJ whole genome shotgun (WGS) entry which is preliminary data.</text>
</comment>
<feature type="compositionally biased region" description="Basic residues" evidence="1">
    <location>
        <begin position="157"/>
        <end position="167"/>
    </location>
</feature>
<accession>A0A545VCR3</accession>
<evidence type="ECO:0000313" key="2">
    <source>
        <dbReference type="EMBL" id="TQV99514.1"/>
    </source>
</evidence>
<dbReference type="Proteomes" id="UP000315783">
    <property type="component" value="Unassembled WGS sequence"/>
</dbReference>
<keyword evidence="3" id="KW-1185">Reference proteome</keyword>
<dbReference type="AlphaFoldDB" id="A0A545VCR3"/>
<evidence type="ECO:0000313" key="3">
    <source>
        <dbReference type="Proteomes" id="UP000315783"/>
    </source>
</evidence>